<dbReference type="Proteomes" id="UP000286985">
    <property type="component" value="Unassembled WGS sequence"/>
</dbReference>
<evidence type="ECO:0000313" key="2">
    <source>
        <dbReference type="Proteomes" id="UP000286985"/>
    </source>
</evidence>
<comment type="caution">
    <text evidence="1">The sequence shown here is derived from an EMBL/GenBank/DDBJ whole genome shotgun (WGS) entry which is preliminary data.</text>
</comment>
<protein>
    <submittedName>
        <fullName evidence="1">Uncharacterized protein</fullName>
    </submittedName>
</protein>
<dbReference type="AlphaFoldDB" id="A0A432XBU0"/>
<gene>
    <name evidence="1" type="ORF">CWE24_11590</name>
</gene>
<keyword evidence="2" id="KW-1185">Reference proteome</keyword>
<evidence type="ECO:0000313" key="1">
    <source>
        <dbReference type="EMBL" id="RUO46211.1"/>
    </source>
</evidence>
<dbReference type="EMBL" id="PIPU01000008">
    <property type="protein sequence ID" value="RUO46211.1"/>
    <property type="molecule type" value="Genomic_DNA"/>
</dbReference>
<accession>A0A432XBU0</accession>
<organism evidence="1 2">
    <name type="scientific">Pseudidiomarina donghaiensis</name>
    <dbReference type="NCBI Taxonomy" id="519452"/>
    <lineage>
        <taxon>Bacteria</taxon>
        <taxon>Pseudomonadati</taxon>
        <taxon>Pseudomonadota</taxon>
        <taxon>Gammaproteobacteria</taxon>
        <taxon>Alteromonadales</taxon>
        <taxon>Idiomarinaceae</taxon>
        <taxon>Pseudidiomarina</taxon>
    </lineage>
</organism>
<proteinExistence type="predicted"/>
<name>A0A432XBU0_9GAMM</name>
<sequence>MSKNALAKKAGVPQSQVSNWSRGIGKRFTENAKKVVETMDELSQGQYQKPIPEEIESAVRVAWNGDPKRAKLICDVLNTLERYKDCA</sequence>
<dbReference type="RefSeq" id="WP_092841914.1">
    <property type="nucleotide sequence ID" value="NZ_FPCF01000009.1"/>
</dbReference>
<reference evidence="2" key="1">
    <citation type="journal article" date="2018" name="Front. Microbiol.">
        <title>Genome-Based Analysis Reveals the Taxonomy and Diversity of the Family Idiomarinaceae.</title>
        <authorList>
            <person name="Liu Y."/>
            <person name="Lai Q."/>
            <person name="Shao Z."/>
        </authorList>
    </citation>
    <scope>NUCLEOTIDE SEQUENCE [LARGE SCALE GENOMIC DNA]</scope>
    <source>
        <strain evidence="2">908033</strain>
    </source>
</reference>